<gene>
    <name evidence="9" type="ORF">ACEZDJ_29270</name>
</gene>
<proteinExistence type="inferred from homology"/>
<protein>
    <submittedName>
        <fullName evidence="9">ABC transporter permease</fullName>
    </submittedName>
</protein>
<keyword evidence="4 7" id="KW-0812">Transmembrane</keyword>
<dbReference type="EMBL" id="JBHEZZ010000020">
    <property type="protein sequence ID" value="MFC1405382.1"/>
    <property type="molecule type" value="Genomic_DNA"/>
</dbReference>
<dbReference type="Gene3D" id="1.10.3720.10">
    <property type="entry name" value="MetI-like"/>
    <property type="match status" value="1"/>
</dbReference>
<keyword evidence="10" id="KW-1185">Reference proteome</keyword>
<dbReference type="Proteomes" id="UP001592528">
    <property type="component" value="Unassembled WGS sequence"/>
</dbReference>
<evidence type="ECO:0000256" key="1">
    <source>
        <dbReference type="ARBA" id="ARBA00004651"/>
    </source>
</evidence>
<evidence type="ECO:0000256" key="6">
    <source>
        <dbReference type="ARBA" id="ARBA00023136"/>
    </source>
</evidence>
<accession>A0ABV6UVG7</accession>
<evidence type="ECO:0000256" key="5">
    <source>
        <dbReference type="ARBA" id="ARBA00022989"/>
    </source>
</evidence>
<comment type="similarity">
    <text evidence="7">Belongs to the binding-protein-dependent transport system permease family.</text>
</comment>
<dbReference type="PANTHER" id="PTHR30151">
    <property type="entry name" value="ALKANE SULFONATE ABC TRANSPORTER-RELATED, MEMBRANE SUBUNIT"/>
    <property type="match status" value="1"/>
</dbReference>
<sequence length="260" mass="27735">MGGALLLVVGLPAVLVTVWWFASAGSTSFYEPPLHRIVSTFGRVWTPERLRTDVLPSVLRLLGGYALAGAAGVGCGVLLGSYRTARAVAEPVLELFRAVPPPVLVPVIMLFAGIGDTMKVVVIAFGCFWPVLLNTVEGVRAVDQVADETARCYGVRGGRRLLRLVLPSAGPQIMAGLRQALSIGIILMVISEMFAASSGIGFTVVEFQRSFAIPEMWTGILVLGLLGVVLSLLFRLVEQRVLGWYHGLRGARREGGGGHA</sequence>
<keyword evidence="2 7" id="KW-0813">Transport</keyword>
<feature type="transmembrane region" description="Helical" evidence="7">
    <location>
        <begin position="180"/>
        <end position="205"/>
    </location>
</feature>
<dbReference type="InterPro" id="IPR035906">
    <property type="entry name" value="MetI-like_sf"/>
</dbReference>
<organism evidence="9 10">
    <name type="scientific">Streptacidiphilus cavernicola</name>
    <dbReference type="NCBI Taxonomy" id="3342716"/>
    <lineage>
        <taxon>Bacteria</taxon>
        <taxon>Bacillati</taxon>
        <taxon>Actinomycetota</taxon>
        <taxon>Actinomycetes</taxon>
        <taxon>Kitasatosporales</taxon>
        <taxon>Streptomycetaceae</taxon>
        <taxon>Streptacidiphilus</taxon>
    </lineage>
</organism>
<feature type="transmembrane region" description="Helical" evidence="7">
    <location>
        <begin position="62"/>
        <end position="82"/>
    </location>
</feature>
<evidence type="ECO:0000259" key="8">
    <source>
        <dbReference type="PROSITE" id="PS50928"/>
    </source>
</evidence>
<feature type="transmembrane region" description="Helical" evidence="7">
    <location>
        <begin position="103"/>
        <end position="132"/>
    </location>
</feature>
<reference evidence="9 10" key="1">
    <citation type="submission" date="2024-09" db="EMBL/GenBank/DDBJ databases">
        <authorList>
            <person name="Lee S.D."/>
        </authorList>
    </citation>
    <scope>NUCLEOTIDE SEQUENCE [LARGE SCALE GENOMIC DNA]</scope>
    <source>
        <strain evidence="9 10">N1-5</strain>
    </source>
</reference>
<evidence type="ECO:0000256" key="3">
    <source>
        <dbReference type="ARBA" id="ARBA00022475"/>
    </source>
</evidence>
<keyword evidence="5 7" id="KW-1133">Transmembrane helix</keyword>
<dbReference type="SUPFAM" id="SSF161098">
    <property type="entry name" value="MetI-like"/>
    <property type="match status" value="1"/>
</dbReference>
<evidence type="ECO:0000256" key="4">
    <source>
        <dbReference type="ARBA" id="ARBA00022692"/>
    </source>
</evidence>
<evidence type="ECO:0000313" key="10">
    <source>
        <dbReference type="Proteomes" id="UP001592528"/>
    </source>
</evidence>
<evidence type="ECO:0000256" key="7">
    <source>
        <dbReference type="RuleBase" id="RU363032"/>
    </source>
</evidence>
<feature type="transmembrane region" description="Helical" evidence="7">
    <location>
        <begin position="217"/>
        <end position="237"/>
    </location>
</feature>
<dbReference type="Pfam" id="PF00528">
    <property type="entry name" value="BPD_transp_1"/>
    <property type="match status" value="1"/>
</dbReference>
<dbReference type="PANTHER" id="PTHR30151:SF25">
    <property type="entry name" value="TAURINE TRANSPORT SYSTEM PERMEASE PROTEIN TAUC"/>
    <property type="match status" value="1"/>
</dbReference>
<feature type="domain" description="ABC transmembrane type-1" evidence="8">
    <location>
        <begin position="54"/>
        <end position="238"/>
    </location>
</feature>
<dbReference type="InterPro" id="IPR000515">
    <property type="entry name" value="MetI-like"/>
</dbReference>
<comment type="caution">
    <text evidence="9">The sequence shown here is derived from an EMBL/GenBank/DDBJ whole genome shotgun (WGS) entry which is preliminary data.</text>
</comment>
<keyword evidence="6 7" id="KW-0472">Membrane</keyword>
<evidence type="ECO:0000256" key="2">
    <source>
        <dbReference type="ARBA" id="ARBA00022448"/>
    </source>
</evidence>
<name>A0ABV6UVG7_9ACTN</name>
<dbReference type="PROSITE" id="PS50928">
    <property type="entry name" value="ABC_TM1"/>
    <property type="match status" value="1"/>
</dbReference>
<dbReference type="RefSeq" id="WP_030262419.1">
    <property type="nucleotide sequence ID" value="NZ_JBHEZZ010000020.1"/>
</dbReference>
<keyword evidence="3" id="KW-1003">Cell membrane</keyword>
<evidence type="ECO:0000313" key="9">
    <source>
        <dbReference type="EMBL" id="MFC1405382.1"/>
    </source>
</evidence>
<comment type="subcellular location">
    <subcellularLocation>
        <location evidence="1 7">Cell membrane</location>
        <topology evidence="1 7">Multi-pass membrane protein</topology>
    </subcellularLocation>
</comment>